<dbReference type="SUPFAM" id="SSF56019">
    <property type="entry name" value="The spindle assembly checkpoint protein mad2"/>
    <property type="match status" value="1"/>
</dbReference>
<dbReference type="EMBL" id="JABAYA010000001">
    <property type="protein sequence ID" value="KAF7732748.1"/>
    <property type="molecule type" value="Genomic_DNA"/>
</dbReference>
<dbReference type="OrthoDB" id="1806at2759"/>
<dbReference type="Proteomes" id="UP000605846">
    <property type="component" value="Unassembled WGS sequence"/>
</dbReference>
<comment type="caution">
    <text evidence="9">The sequence shown here is derived from an EMBL/GenBank/DDBJ whole genome shotgun (WGS) entry which is preliminary data.</text>
</comment>
<feature type="compositionally biased region" description="Acidic residues" evidence="7">
    <location>
        <begin position="1"/>
        <end position="20"/>
    </location>
</feature>
<gene>
    <name evidence="9" type="primary">MAD2</name>
    <name evidence="9" type="ORF">EC973_000020</name>
</gene>
<dbReference type="InterPro" id="IPR036570">
    <property type="entry name" value="HORMA_dom_sf"/>
</dbReference>
<feature type="domain" description="HORMA" evidence="8">
    <location>
        <begin position="1"/>
        <end position="106"/>
    </location>
</feature>
<keyword evidence="3" id="KW-0132">Cell division</keyword>
<dbReference type="Pfam" id="PF02301">
    <property type="entry name" value="HORMA"/>
    <property type="match status" value="1"/>
</dbReference>
<proteinExistence type="inferred from homology"/>
<evidence type="ECO:0000256" key="4">
    <source>
        <dbReference type="ARBA" id="ARBA00022776"/>
    </source>
</evidence>
<keyword evidence="10" id="KW-1185">Reference proteome</keyword>
<reference evidence="9" key="1">
    <citation type="submission" date="2020-01" db="EMBL/GenBank/DDBJ databases">
        <title>Genome Sequencing of Three Apophysomyces-Like Fungal Strains Confirms a Novel Fungal Genus in the Mucoromycota with divergent Burkholderia-like Endosymbiotic Bacteria.</title>
        <authorList>
            <person name="Stajich J.E."/>
            <person name="Macias A.M."/>
            <person name="Carter-House D."/>
            <person name="Lovett B."/>
            <person name="Kasson L.R."/>
            <person name="Berry K."/>
            <person name="Grigoriev I."/>
            <person name="Chang Y."/>
            <person name="Spatafora J."/>
            <person name="Kasson M.T."/>
        </authorList>
    </citation>
    <scope>NUCLEOTIDE SEQUENCE</scope>
    <source>
        <strain evidence="9">NRRL A-21654</strain>
    </source>
</reference>
<evidence type="ECO:0000256" key="6">
    <source>
        <dbReference type="ARBA" id="ARBA00023306"/>
    </source>
</evidence>
<evidence type="ECO:0000256" key="1">
    <source>
        <dbReference type="ARBA" id="ARBA00004123"/>
    </source>
</evidence>
<keyword evidence="5" id="KW-0539">Nucleus</keyword>
<dbReference type="GO" id="GO:0005654">
    <property type="term" value="C:nucleoplasm"/>
    <property type="evidence" value="ECO:0007669"/>
    <property type="project" value="TreeGrafter"/>
</dbReference>
<evidence type="ECO:0000256" key="3">
    <source>
        <dbReference type="ARBA" id="ARBA00022618"/>
    </source>
</evidence>
<evidence type="ECO:0000256" key="2">
    <source>
        <dbReference type="ARBA" id="ARBA00010348"/>
    </source>
</evidence>
<dbReference type="PANTHER" id="PTHR11842:SF11">
    <property type="entry name" value="MITOTIC SPINDLE ASSEMBLY CHECKPOINT PROTEIN MAD2A"/>
    <property type="match status" value="1"/>
</dbReference>
<dbReference type="GO" id="GO:0051301">
    <property type="term" value="P:cell division"/>
    <property type="evidence" value="ECO:0007669"/>
    <property type="project" value="UniProtKB-KW"/>
</dbReference>
<dbReference type="PROSITE" id="PS50815">
    <property type="entry name" value="HORMA"/>
    <property type="match status" value="1"/>
</dbReference>
<organism evidence="9 10">
    <name type="scientific">Apophysomyces ossiformis</name>
    <dbReference type="NCBI Taxonomy" id="679940"/>
    <lineage>
        <taxon>Eukaryota</taxon>
        <taxon>Fungi</taxon>
        <taxon>Fungi incertae sedis</taxon>
        <taxon>Mucoromycota</taxon>
        <taxon>Mucoromycotina</taxon>
        <taxon>Mucoromycetes</taxon>
        <taxon>Mucorales</taxon>
        <taxon>Mucorineae</taxon>
        <taxon>Mucoraceae</taxon>
        <taxon>Apophysomyces</taxon>
    </lineage>
</organism>
<dbReference type="PANTHER" id="PTHR11842">
    <property type="entry name" value="MITOTIC SPINDLE ASSEMBLY CHECKPOINT PROTEIN MAD2"/>
    <property type="match status" value="1"/>
</dbReference>
<dbReference type="Gene3D" id="3.30.900.10">
    <property type="entry name" value="HORMA domain"/>
    <property type="match status" value="1"/>
</dbReference>
<evidence type="ECO:0000256" key="7">
    <source>
        <dbReference type="SAM" id="MobiDB-lite"/>
    </source>
</evidence>
<dbReference type="GO" id="GO:0007094">
    <property type="term" value="P:mitotic spindle assembly checkpoint signaling"/>
    <property type="evidence" value="ECO:0007669"/>
    <property type="project" value="TreeGrafter"/>
</dbReference>
<keyword evidence="4" id="KW-0498">Mitosis</keyword>
<dbReference type="InterPro" id="IPR045091">
    <property type="entry name" value="Mad2-like"/>
</dbReference>
<evidence type="ECO:0000256" key="5">
    <source>
        <dbReference type="ARBA" id="ARBA00023242"/>
    </source>
</evidence>
<evidence type="ECO:0000313" key="9">
    <source>
        <dbReference type="EMBL" id="KAF7732748.1"/>
    </source>
</evidence>
<evidence type="ECO:0000313" key="10">
    <source>
        <dbReference type="Proteomes" id="UP000605846"/>
    </source>
</evidence>
<comment type="subcellular location">
    <subcellularLocation>
        <location evidence="1">Nucleus</location>
    </subcellularLocation>
</comment>
<dbReference type="AlphaFoldDB" id="A0A8H7BTW2"/>
<keyword evidence="6" id="KW-0131">Cell cycle</keyword>
<feature type="region of interest" description="Disordered" evidence="7">
    <location>
        <begin position="1"/>
        <end position="29"/>
    </location>
</feature>
<accession>A0A8H7BTW2</accession>
<dbReference type="InterPro" id="IPR003511">
    <property type="entry name" value="HORMA_dom"/>
</dbReference>
<evidence type="ECO:0000259" key="8">
    <source>
        <dbReference type="PROSITE" id="PS50815"/>
    </source>
</evidence>
<sequence>MKVTSLEEEDYDDNDEEKEEEERRPKVDENEIALQIRAVMRQITGSVTFLPTLEGDLTFKVLVYADHDVEVPPTWGDSAPALIKGGGELVRLRSFTTASHQIEPIINYRVDDSI</sequence>
<comment type="similarity">
    <text evidence="2">Belongs to the MAD2 family.</text>
</comment>
<name>A0A8H7BTW2_9FUNG</name>
<protein>
    <submittedName>
        <fullName evidence="9">Mitotic spindle checkpoint component mad2</fullName>
    </submittedName>
</protein>
<dbReference type="GO" id="GO:0005737">
    <property type="term" value="C:cytoplasm"/>
    <property type="evidence" value="ECO:0007669"/>
    <property type="project" value="TreeGrafter"/>
</dbReference>
<dbReference type="GO" id="GO:0000776">
    <property type="term" value="C:kinetochore"/>
    <property type="evidence" value="ECO:0007669"/>
    <property type="project" value="TreeGrafter"/>
</dbReference>